<dbReference type="SUPFAM" id="SSF56349">
    <property type="entry name" value="DNA breaking-rejoining enzymes"/>
    <property type="match status" value="1"/>
</dbReference>
<dbReference type="Gene3D" id="1.10.443.10">
    <property type="entry name" value="Intergrase catalytic core"/>
    <property type="match status" value="1"/>
</dbReference>
<evidence type="ECO:0008006" key="5">
    <source>
        <dbReference type="Google" id="ProtNLM"/>
    </source>
</evidence>
<gene>
    <name evidence="3" type="ORF">GCM10023205_02820</name>
</gene>
<feature type="region of interest" description="Disordered" evidence="2">
    <location>
        <begin position="46"/>
        <end position="78"/>
    </location>
</feature>
<evidence type="ECO:0000313" key="3">
    <source>
        <dbReference type="EMBL" id="GAA4946481.1"/>
    </source>
</evidence>
<keyword evidence="1" id="KW-0233">DNA recombination</keyword>
<accession>A0ABP9GKE9</accession>
<dbReference type="InterPro" id="IPR011010">
    <property type="entry name" value="DNA_brk_join_enz"/>
</dbReference>
<sequence>MPEARHEAATLLAVSNVHARFAMEILGHSQVSATMVACTHVPESPKREAVPHIDRMLHRRRTRSPTLMSKTDARSPGA</sequence>
<comment type="caution">
    <text evidence="3">The sequence shown here is derived from an EMBL/GenBank/DDBJ whole genome shotgun (WGS) entry which is preliminary data.</text>
</comment>
<keyword evidence="4" id="KW-1185">Reference proteome</keyword>
<reference evidence="4" key="1">
    <citation type="journal article" date="2019" name="Int. J. Syst. Evol. Microbiol.">
        <title>The Global Catalogue of Microorganisms (GCM) 10K type strain sequencing project: providing services to taxonomists for standard genome sequencing and annotation.</title>
        <authorList>
            <consortium name="The Broad Institute Genomics Platform"/>
            <consortium name="The Broad Institute Genome Sequencing Center for Infectious Disease"/>
            <person name="Wu L."/>
            <person name="Ma J."/>
        </authorList>
    </citation>
    <scope>NUCLEOTIDE SEQUENCE [LARGE SCALE GENOMIC DNA]</scope>
    <source>
        <strain evidence="4">JCM 17986</strain>
    </source>
</reference>
<proteinExistence type="predicted"/>
<dbReference type="Proteomes" id="UP001500466">
    <property type="component" value="Unassembled WGS sequence"/>
</dbReference>
<feature type="compositionally biased region" description="Basic and acidic residues" evidence="2">
    <location>
        <begin position="46"/>
        <end position="56"/>
    </location>
</feature>
<evidence type="ECO:0000256" key="1">
    <source>
        <dbReference type="ARBA" id="ARBA00023172"/>
    </source>
</evidence>
<dbReference type="InterPro" id="IPR013762">
    <property type="entry name" value="Integrase-like_cat_sf"/>
</dbReference>
<protein>
    <recommendedName>
        <fullName evidence="5">Phage integrase family protein</fullName>
    </recommendedName>
</protein>
<dbReference type="EMBL" id="BAABHS010000001">
    <property type="protein sequence ID" value="GAA4946481.1"/>
    <property type="molecule type" value="Genomic_DNA"/>
</dbReference>
<evidence type="ECO:0000256" key="2">
    <source>
        <dbReference type="SAM" id="MobiDB-lite"/>
    </source>
</evidence>
<organism evidence="3 4">
    <name type="scientific">Yinghuangia aomiensis</name>
    <dbReference type="NCBI Taxonomy" id="676205"/>
    <lineage>
        <taxon>Bacteria</taxon>
        <taxon>Bacillati</taxon>
        <taxon>Actinomycetota</taxon>
        <taxon>Actinomycetes</taxon>
        <taxon>Kitasatosporales</taxon>
        <taxon>Streptomycetaceae</taxon>
        <taxon>Yinghuangia</taxon>
    </lineage>
</organism>
<evidence type="ECO:0000313" key="4">
    <source>
        <dbReference type="Proteomes" id="UP001500466"/>
    </source>
</evidence>
<name>A0ABP9GKE9_9ACTN</name>